<feature type="site" description="Important for acyl-CoA specificity" evidence="8">
    <location>
        <position position="111"/>
    </location>
</feature>
<dbReference type="GO" id="GO:0005737">
    <property type="term" value="C:cytoplasm"/>
    <property type="evidence" value="ECO:0007669"/>
    <property type="project" value="UniProtKB-SubCell"/>
</dbReference>
<feature type="active site" description="Acyl-thioester intermediate" evidence="8 9">
    <location>
        <position position="142"/>
    </location>
</feature>
<dbReference type="STRING" id="84035.SAMN05660742_11040"/>
<comment type="pathway">
    <text evidence="8">Amino-acid biosynthesis; L-methionine biosynthesis via de novo pathway; O-acetyl-L-homoserine from L-homoserine: step 1/1.</text>
</comment>
<name>A0A1H6ZYZ0_9FIRM</name>
<evidence type="ECO:0000256" key="8">
    <source>
        <dbReference type="HAMAP-Rule" id="MF_00295"/>
    </source>
</evidence>
<dbReference type="CDD" id="cd03131">
    <property type="entry name" value="GATase1_HTS"/>
    <property type="match status" value="1"/>
</dbReference>
<evidence type="ECO:0000256" key="9">
    <source>
        <dbReference type="PIRSR" id="PIRSR000450-1"/>
    </source>
</evidence>
<proteinExistence type="inferred from homology"/>
<evidence type="ECO:0000256" key="6">
    <source>
        <dbReference type="ARBA" id="ARBA00023315"/>
    </source>
</evidence>
<keyword evidence="5 8" id="KW-0486">Methionine biosynthesis</keyword>
<comment type="similarity">
    <text evidence="8">Belongs to the MetA family.</text>
</comment>
<dbReference type="EC" id="2.3.1.31" evidence="8"/>
<dbReference type="RefSeq" id="WP_019553934.1">
    <property type="nucleotide sequence ID" value="NZ_FNZK01000010.1"/>
</dbReference>
<evidence type="ECO:0000256" key="3">
    <source>
        <dbReference type="ARBA" id="ARBA00022605"/>
    </source>
</evidence>
<feature type="site" description="Important for substrate specificity" evidence="8">
    <location>
        <position position="192"/>
    </location>
</feature>
<reference evidence="11" key="1">
    <citation type="submission" date="2016-10" db="EMBL/GenBank/DDBJ databases">
        <authorList>
            <person name="Varghese N."/>
            <person name="Submissions S."/>
        </authorList>
    </citation>
    <scope>NUCLEOTIDE SEQUENCE [LARGE SCALE GENOMIC DNA]</scope>
    <source>
        <strain evidence="11">DSM 2179</strain>
    </source>
</reference>
<dbReference type="PANTHER" id="PTHR20919">
    <property type="entry name" value="HOMOSERINE O-SUCCINYLTRANSFERASE"/>
    <property type="match status" value="1"/>
</dbReference>
<comment type="caution">
    <text evidence="8">Lacks conserved residue(s) required for the propagation of feature annotation.</text>
</comment>
<evidence type="ECO:0000256" key="4">
    <source>
        <dbReference type="ARBA" id="ARBA00022679"/>
    </source>
</evidence>
<dbReference type="GO" id="GO:0008899">
    <property type="term" value="F:homoserine O-succinyltransferase activity"/>
    <property type="evidence" value="ECO:0007669"/>
    <property type="project" value="UniProtKB-UniRule"/>
</dbReference>
<organism evidence="10 11">
    <name type="scientific">Propionispira arboris</name>
    <dbReference type="NCBI Taxonomy" id="84035"/>
    <lineage>
        <taxon>Bacteria</taxon>
        <taxon>Bacillati</taxon>
        <taxon>Bacillota</taxon>
        <taxon>Negativicutes</taxon>
        <taxon>Selenomonadales</taxon>
        <taxon>Selenomonadaceae</taxon>
        <taxon>Propionispira</taxon>
    </lineage>
</organism>
<comment type="subcellular location">
    <subcellularLocation>
        <location evidence="1 8">Cytoplasm</location>
    </subcellularLocation>
</comment>
<evidence type="ECO:0000256" key="2">
    <source>
        <dbReference type="ARBA" id="ARBA00022490"/>
    </source>
</evidence>
<keyword evidence="2 8" id="KW-0963">Cytoplasm</keyword>
<dbReference type="GO" id="GO:0004414">
    <property type="term" value="F:homoserine O-acetyltransferase activity"/>
    <property type="evidence" value="ECO:0007669"/>
    <property type="project" value="UniProtKB-EC"/>
</dbReference>
<comment type="function">
    <text evidence="8">Transfers an acetyl group from acetyl-CoA to L-homoserine, forming acetyl-L-homoserine.</text>
</comment>
<dbReference type="Pfam" id="PF04204">
    <property type="entry name" value="HTS"/>
    <property type="match status" value="1"/>
</dbReference>
<dbReference type="Gene3D" id="3.40.50.880">
    <property type="match status" value="1"/>
</dbReference>
<dbReference type="PIRSF" id="PIRSF000450">
    <property type="entry name" value="H_ser_succinyltr"/>
    <property type="match status" value="1"/>
</dbReference>
<feature type="active site" description="Proton acceptor" evidence="8">
    <location>
        <position position="236"/>
    </location>
</feature>
<evidence type="ECO:0000256" key="5">
    <source>
        <dbReference type="ARBA" id="ARBA00023167"/>
    </source>
</evidence>
<feature type="binding site" evidence="8">
    <location>
        <position position="163"/>
    </location>
    <ligand>
        <name>substrate</name>
    </ligand>
</feature>
<evidence type="ECO:0000313" key="11">
    <source>
        <dbReference type="Proteomes" id="UP000199662"/>
    </source>
</evidence>
<keyword evidence="4 8" id="KW-0808">Transferase</keyword>
<protein>
    <recommendedName>
        <fullName evidence="8">Homoserine O-acetyltransferase</fullName>
        <shortName evidence="8">HAT</shortName>
        <ecNumber evidence="8">2.3.1.31</ecNumber>
    </recommendedName>
    <alternativeName>
        <fullName evidence="8">Homoserine transacetylase</fullName>
        <shortName evidence="8">HTA</shortName>
    </alternativeName>
</protein>
<dbReference type="SUPFAM" id="SSF52317">
    <property type="entry name" value="Class I glutamine amidotransferase-like"/>
    <property type="match status" value="1"/>
</dbReference>
<comment type="catalytic activity">
    <reaction evidence="7 8">
        <text>L-homoserine + acetyl-CoA = O-acetyl-L-homoserine + CoA</text>
        <dbReference type="Rhea" id="RHEA:13701"/>
        <dbReference type="ChEBI" id="CHEBI:57287"/>
        <dbReference type="ChEBI" id="CHEBI:57288"/>
        <dbReference type="ChEBI" id="CHEBI:57476"/>
        <dbReference type="ChEBI" id="CHEBI:57716"/>
        <dbReference type="EC" id="2.3.1.31"/>
    </reaction>
</comment>
<feature type="active site" evidence="8">
    <location>
        <position position="238"/>
    </location>
</feature>
<dbReference type="UniPathway" id="UPA00051">
    <property type="reaction ID" value="UER00074"/>
</dbReference>
<dbReference type="InterPro" id="IPR029062">
    <property type="entry name" value="Class_I_gatase-like"/>
</dbReference>
<dbReference type="FunFam" id="3.40.50.880:FF:000004">
    <property type="entry name" value="Homoserine O-succinyltransferase"/>
    <property type="match status" value="1"/>
</dbReference>
<dbReference type="GO" id="GO:0019281">
    <property type="term" value="P:L-methionine biosynthetic process from homoserine via O-succinyl-L-homoserine and cystathionine"/>
    <property type="evidence" value="ECO:0007669"/>
    <property type="project" value="InterPro"/>
</dbReference>
<evidence type="ECO:0000256" key="1">
    <source>
        <dbReference type="ARBA" id="ARBA00004496"/>
    </source>
</evidence>
<sequence length="315" mass="36763">MPIKIPNNLPATNILESENIFVMDTDRAYKQDIRPLKILIVNLMPVKSITETQLLRLLGNSPIQVEVDFIYTESYVPQHTSQDYLTEFYGTFAEVRHKKYDGLIITGAPVEQMDFEDVAYWDEICEIMEWSKSHAYSTFHICWGAQAGLYYHYGIKKHAVSPKIFGVYKHHLSVEHEKLFRGFDDEFYVPHSRHTEVRKEDIEKVEALTILSEAEGAAGVYAIANLAKRQFFITGHAEYDPLTLKGEYDRDVKAGMKIEIPQNYYPNDDPTKQPVMKWRSVANLLFANWLNYYVYQETPYNLDELYAANDYMYYI</sequence>
<dbReference type="NCBIfam" id="TIGR01001">
    <property type="entry name" value="metA"/>
    <property type="match status" value="1"/>
</dbReference>
<feature type="binding site" evidence="8">
    <location>
        <position position="250"/>
    </location>
    <ligand>
        <name>substrate</name>
    </ligand>
</feature>
<feature type="binding site" evidence="8">
    <location>
        <position position="192"/>
    </location>
    <ligand>
        <name>substrate</name>
    </ligand>
</feature>
<dbReference type="Proteomes" id="UP000199662">
    <property type="component" value="Unassembled WGS sequence"/>
</dbReference>
<evidence type="ECO:0000256" key="7">
    <source>
        <dbReference type="ARBA" id="ARBA00049043"/>
    </source>
</evidence>
<evidence type="ECO:0000313" key="10">
    <source>
        <dbReference type="EMBL" id="SEJ54952.1"/>
    </source>
</evidence>
<accession>A0A1H6ZYZ0</accession>
<keyword evidence="11" id="KW-1185">Reference proteome</keyword>
<gene>
    <name evidence="8" type="primary">metAA</name>
    <name evidence="10" type="ORF">SAMN05660742_11040</name>
</gene>
<dbReference type="EMBL" id="FNZK01000010">
    <property type="protein sequence ID" value="SEJ54952.1"/>
    <property type="molecule type" value="Genomic_DNA"/>
</dbReference>
<dbReference type="PANTHER" id="PTHR20919:SF0">
    <property type="entry name" value="HOMOSERINE O-SUCCINYLTRANSFERASE"/>
    <property type="match status" value="1"/>
</dbReference>
<dbReference type="AlphaFoldDB" id="A0A1H6ZYZ0"/>
<dbReference type="HAMAP" id="MF_00295">
    <property type="entry name" value="MetA_acyltransf"/>
    <property type="match status" value="1"/>
</dbReference>
<dbReference type="InterPro" id="IPR033752">
    <property type="entry name" value="MetA_family"/>
</dbReference>
<keyword evidence="6 8" id="KW-0012">Acyltransferase</keyword>
<keyword evidence="3 8" id="KW-0028">Amino-acid biosynthesis</keyword>
<dbReference type="InterPro" id="IPR005697">
    <property type="entry name" value="HST_MetA"/>
</dbReference>